<dbReference type="AlphaFoldDB" id="A0A931A1E0"/>
<sequence length="300" mass="32483">MTTLLTIVEHRNIPGHVPTAGPVGRRLAARLAAADEATRVLTPPFEAAGWPDGVEVVVGDVTRPAESAAAFAGIRRLFLAGAVPETAYELVTLAREGGADRIVVLSSHGPEFEIQYEPEAWHWLAVEVVVERSGAGWTHLRPSPVMAHQTLQDGYSYTGSNWADTIKHGGVIREPYADARYPLIHEDDLAAVAVTLLADDRYAGRTVTAYGPPISPREQIRLIGQALGREIPFEEITLEQAAERDRQAGVAEELIALGQSVGADLLANPVEPDDTVARLLGRPPRSYAEWLADNLDAFRP</sequence>
<accession>A0A931A1E0</accession>
<organism evidence="2 3">
    <name type="scientific">Nonomuraea cypriaca</name>
    <dbReference type="NCBI Taxonomy" id="1187855"/>
    <lineage>
        <taxon>Bacteria</taxon>
        <taxon>Bacillati</taxon>
        <taxon>Actinomycetota</taxon>
        <taxon>Actinomycetes</taxon>
        <taxon>Streptosporangiales</taxon>
        <taxon>Streptosporangiaceae</taxon>
        <taxon>Nonomuraea</taxon>
    </lineage>
</organism>
<gene>
    <name evidence="2" type="ORF">ITP53_01310</name>
</gene>
<keyword evidence="3" id="KW-1185">Reference proteome</keyword>
<name>A0A931A1E0_9ACTN</name>
<dbReference type="Gene3D" id="3.40.50.720">
    <property type="entry name" value="NAD(P)-binding Rossmann-like Domain"/>
    <property type="match status" value="1"/>
</dbReference>
<dbReference type="PANTHER" id="PTHR43162">
    <property type="match status" value="1"/>
</dbReference>
<evidence type="ECO:0000313" key="2">
    <source>
        <dbReference type="EMBL" id="MBF8184406.1"/>
    </source>
</evidence>
<dbReference type="InterPro" id="IPR051604">
    <property type="entry name" value="Ergot_Alk_Oxidoreductase"/>
</dbReference>
<dbReference type="PANTHER" id="PTHR43162:SF1">
    <property type="entry name" value="PRESTALK A DIFFERENTIATION PROTEIN A"/>
    <property type="match status" value="1"/>
</dbReference>
<dbReference type="SUPFAM" id="SSF51735">
    <property type="entry name" value="NAD(P)-binding Rossmann-fold domains"/>
    <property type="match status" value="1"/>
</dbReference>
<comment type="caution">
    <text evidence="2">The sequence shown here is derived from an EMBL/GenBank/DDBJ whole genome shotgun (WGS) entry which is preliminary data.</text>
</comment>
<dbReference type="EMBL" id="JADOGI010000002">
    <property type="protein sequence ID" value="MBF8184406.1"/>
    <property type="molecule type" value="Genomic_DNA"/>
</dbReference>
<evidence type="ECO:0000313" key="3">
    <source>
        <dbReference type="Proteomes" id="UP000605361"/>
    </source>
</evidence>
<protein>
    <submittedName>
        <fullName evidence="2">NAD(P)H-binding protein</fullName>
    </submittedName>
</protein>
<dbReference type="Pfam" id="PF13460">
    <property type="entry name" value="NAD_binding_10"/>
    <property type="match status" value="1"/>
</dbReference>
<feature type="domain" description="NAD(P)-binding" evidence="1">
    <location>
        <begin position="21"/>
        <end position="149"/>
    </location>
</feature>
<dbReference type="RefSeq" id="WP_195893381.1">
    <property type="nucleotide sequence ID" value="NZ_JADOGI010000002.1"/>
</dbReference>
<dbReference type="Proteomes" id="UP000605361">
    <property type="component" value="Unassembled WGS sequence"/>
</dbReference>
<proteinExistence type="predicted"/>
<dbReference type="InterPro" id="IPR016040">
    <property type="entry name" value="NAD(P)-bd_dom"/>
</dbReference>
<reference evidence="2" key="1">
    <citation type="submission" date="2020-11" db="EMBL/GenBank/DDBJ databases">
        <title>Whole-genome analyses of Nonomuraea sp. K274.</title>
        <authorList>
            <person name="Veyisoglu A."/>
        </authorList>
    </citation>
    <scope>NUCLEOTIDE SEQUENCE</scope>
    <source>
        <strain evidence="2">K274</strain>
    </source>
</reference>
<dbReference type="InterPro" id="IPR036291">
    <property type="entry name" value="NAD(P)-bd_dom_sf"/>
</dbReference>
<evidence type="ECO:0000259" key="1">
    <source>
        <dbReference type="Pfam" id="PF13460"/>
    </source>
</evidence>